<dbReference type="GO" id="GO:0004497">
    <property type="term" value="F:monooxygenase activity"/>
    <property type="evidence" value="ECO:0007669"/>
    <property type="project" value="InterPro"/>
</dbReference>
<dbReference type="GO" id="GO:0043386">
    <property type="term" value="P:mycotoxin biosynthetic process"/>
    <property type="evidence" value="ECO:0007669"/>
    <property type="project" value="UniProtKB-ARBA"/>
</dbReference>
<dbReference type="InterPro" id="IPR001128">
    <property type="entry name" value="Cyt_P450"/>
</dbReference>
<evidence type="ECO:0000313" key="2">
    <source>
        <dbReference type="Proteomes" id="UP001215712"/>
    </source>
</evidence>
<dbReference type="SUPFAM" id="SSF48264">
    <property type="entry name" value="Cytochrome P450"/>
    <property type="match status" value="1"/>
</dbReference>
<dbReference type="GO" id="GO:0005506">
    <property type="term" value="F:iron ion binding"/>
    <property type="evidence" value="ECO:0007669"/>
    <property type="project" value="InterPro"/>
</dbReference>
<keyword evidence="2" id="KW-1185">Reference proteome</keyword>
<dbReference type="GO" id="GO:0020037">
    <property type="term" value="F:heme binding"/>
    <property type="evidence" value="ECO:0007669"/>
    <property type="project" value="InterPro"/>
</dbReference>
<organism evidence="1 2">
    <name type="scientific">Penicillium malachiteum</name>
    <dbReference type="NCBI Taxonomy" id="1324776"/>
    <lineage>
        <taxon>Eukaryota</taxon>
        <taxon>Fungi</taxon>
        <taxon>Dikarya</taxon>
        <taxon>Ascomycota</taxon>
        <taxon>Pezizomycotina</taxon>
        <taxon>Eurotiomycetes</taxon>
        <taxon>Eurotiomycetidae</taxon>
        <taxon>Eurotiales</taxon>
        <taxon>Aspergillaceae</taxon>
        <taxon>Penicillium</taxon>
    </lineage>
</organism>
<dbReference type="GO" id="GO:0016705">
    <property type="term" value="F:oxidoreductase activity, acting on paired donors, with incorporation or reduction of molecular oxygen"/>
    <property type="evidence" value="ECO:0007669"/>
    <property type="project" value="InterPro"/>
</dbReference>
<reference evidence="1" key="2">
    <citation type="submission" date="2023-01" db="EMBL/GenBank/DDBJ databases">
        <authorList>
            <person name="Petersen C."/>
        </authorList>
    </citation>
    <scope>NUCLEOTIDE SEQUENCE</scope>
    <source>
        <strain evidence="1">IBT 17514</strain>
    </source>
</reference>
<evidence type="ECO:0000313" key="1">
    <source>
        <dbReference type="EMBL" id="KAJ5733481.1"/>
    </source>
</evidence>
<dbReference type="Gene3D" id="1.10.630.10">
    <property type="entry name" value="Cytochrome P450"/>
    <property type="match status" value="1"/>
</dbReference>
<dbReference type="Proteomes" id="UP001215712">
    <property type="component" value="Unassembled WGS sequence"/>
</dbReference>
<reference evidence="1" key="1">
    <citation type="journal article" date="2023" name="IMA Fungus">
        <title>Comparative genomic study of the Penicillium genus elucidates a diverse pangenome and 15 lateral gene transfer events.</title>
        <authorList>
            <person name="Petersen C."/>
            <person name="Sorensen T."/>
            <person name="Nielsen M.R."/>
            <person name="Sondergaard T.E."/>
            <person name="Sorensen J.L."/>
            <person name="Fitzpatrick D.A."/>
            <person name="Frisvad J.C."/>
            <person name="Nielsen K.L."/>
        </authorList>
    </citation>
    <scope>NUCLEOTIDE SEQUENCE</scope>
    <source>
        <strain evidence="1">IBT 17514</strain>
    </source>
</reference>
<dbReference type="EMBL" id="JAQJAN010000003">
    <property type="protein sequence ID" value="KAJ5733481.1"/>
    <property type="molecule type" value="Genomic_DNA"/>
</dbReference>
<protein>
    <submittedName>
        <fullName evidence="1">Uncharacterized protein</fullName>
    </submittedName>
</protein>
<accession>A0AAD6MYJ8</accession>
<gene>
    <name evidence="1" type="ORF">N7493_002267</name>
</gene>
<dbReference type="InterPro" id="IPR036396">
    <property type="entry name" value="Cyt_P450_sf"/>
</dbReference>
<dbReference type="Pfam" id="PF00067">
    <property type="entry name" value="p450"/>
    <property type="match status" value="1"/>
</dbReference>
<proteinExistence type="predicted"/>
<comment type="caution">
    <text evidence="1">The sequence shown here is derived from an EMBL/GenBank/DDBJ whole genome shotgun (WGS) entry which is preliminary data.</text>
</comment>
<dbReference type="AlphaFoldDB" id="A0AAD6MYJ8"/>
<name>A0AAD6MYJ8_9EURO</name>
<sequence>MTILFASLHQTATIIIWVTYYLALRPESQEAIWKESKSITRLGARGEQMPLNQRKMQEMTATDSFVREVLRMKGDSNAGSEVENRPQQQGQGTLHLDLVDGPVQVVFLLYLRSKVGYLL</sequence>